<organism evidence="3 4">
    <name type="scientific">Ursus americanus</name>
    <name type="common">American black bear</name>
    <name type="synonym">Euarctos americanus</name>
    <dbReference type="NCBI Taxonomy" id="9643"/>
    <lineage>
        <taxon>Eukaryota</taxon>
        <taxon>Metazoa</taxon>
        <taxon>Chordata</taxon>
        <taxon>Craniata</taxon>
        <taxon>Vertebrata</taxon>
        <taxon>Euteleostomi</taxon>
        <taxon>Mammalia</taxon>
        <taxon>Eutheria</taxon>
        <taxon>Laurasiatheria</taxon>
        <taxon>Carnivora</taxon>
        <taxon>Caniformia</taxon>
        <taxon>Ursidae</taxon>
        <taxon>Ursus</taxon>
    </lineage>
</organism>
<dbReference type="Gene3D" id="1.10.8.270">
    <property type="entry name" value="putative rabgap domain of human tbc1 domain family member 14 like domains"/>
    <property type="match status" value="1"/>
</dbReference>
<evidence type="ECO:0000313" key="3">
    <source>
        <dbReference type="Ensembl" id="ENSUAMP00000020670.1"/>
    </source>
</evidence>
<evidence type="ECO:0000259" key="2">
    <source>
        <dbReference type="PROSITE" id="PS50086"/>
    </source>
</evidence>
<dbReference type="STRING" id="9643.ENSUAMP00000020670"/>
<dbReference type="GO" id="GO:0006886">
    <property type="term" value="P:intracellular protein transport"/>
    <property type="evidence" value="ECO:0007669"/>
    <property type="project" value="TreeGrafter"/>
</dbReference>
<dbReference type="PROSITE" id="PS50086">
    <property type="entry name" value="TBC_RABGAP"/>
    <property type="match status" value="1"/>
</dbReference>
<evidence type="ECO:0000313" key="4">
    <source>
        <dbReference type="Proteomes" id="UP000291022"/>
    </source>
</evidence>
<dbReference type="GeneTree" id="ENSGT00940000158674"/>
<proteinExistence type="predicted"/>
<dbReference type="PANTHER" id="PTHR22957:SF27">
    <property type="entry name" value="TBC1 DOMAIN FAMILY MEMBER 13"/>
    <property type="match status" value="1"/>
</dbReference>
<reference evidence="3" key="2">
    <citation type="submission" date="2025-08" db="UniProtKB">
        <authorList>
            <consortium name="Ensembl"/>
        </authorList>
    </citation>
    <scope>IDENTIFICATION</scope>
</reference>
<name>A0A452RN72_URSAM</name>
<dbReference type="GO" id="GO:0005096">
    <property type="term" value="F:GTPase activator activity"/>
    <property type="evidence" value="ECO:0007669"/>
    <property type="project" value="UniProtKB-KW"/>
</dbReference>
<protein>
    <recommendedName>
        <fullName evidence="2">Rab-GAP TBC domain-containing protein</fullName>
    </recommendedName>
</protein>
<dbReference type="PANTHER" id="PTHR22957">
    <property type="entry name" value="TBC1 DOMAIN FAMILY MEMBER GTPASE-ACTIVATING PROTEIN"/>
    <property type="match status" value="1"/>
</dbReference>
<dbReference type="Proteomes" id="UP000291022">
    <property type="component" value="Unassembled WGS sequence"/>
</dbReference>
<reference evidence="3" key="3">
    <citation type="submission" date="2025-09" db="UniProtKB">
        <authorList>
            <consortium name="Ensembl"/>
        </authorList>
    </citation>
    <scope>IDENTIFICATION</scope>
</reference>
<sequence>MIIQPGIAKANMGVSREDVTFEDHPLNPNPDSRWNTYFKDNEVLLQIDKDVRRLCPDISFFQRATEYPCLLILDPQNEFETLRKRVEQTTLKSQTVARNRSGVTNMSSPQKNSAPSSLNEYEVLPNGCEAHWEVVERILFIYAKLNPGIAYVQGMNEIVGPLYYTFATDPNSEWKGKRALGCPHPSCGSLEKWTKGSWADGPCWALQLTSLLWASISLPSDVRS</sequence>
<dbReference type="AlphaFoldDB" id="A0A452RN72"/>
<dbReference type="InterPro" id="IPR035969">
    <property type="entry name" value="Rab-GAP_TBC_sf"/>
</dbReference>
<keyword evidence="1" id="KW-0343">GTPase activation</keyword>
<dbReference type="Ensembl" id="ENSUAMT00000023102.1">
    <property type="protein sequence ID" value="ENSUAMP00000020670.1"/>
    <property type="gene ID" value="ENSUAMG00000016273.1"/>
</dbReference>
<feature type="domain" description="Rab-GAP TBC" evidence="2">
    <location>
        <begin position="1"/>
        <end position="224"/>
    </location>
</feature>
<dbReference type="InterPro" id="IPR000195">
    <property type="entry name" value="Rab-GAP-TBC_dom"/>
</dbReference>
<reference evidence="4" key="1">
    <citation type="submission" date="2016-06" db="EMBL/GenBank/DDBJ databases">
        <title>De novo assembly and RNA-Seq shows season-dependent expression and editing in black bear kidneys.</title>
        <authorList>
            <person name="Korstanje R."/>
            <person name="Srivastava A."/>
            <person name="Sarsani V.K."/>
            <person name="Sheehan S.M."/>
            <person name="Seger R.L."/>
            <person name="Barter M.E."/>
            <person name="Lindqvist C."/>
            <person name="Brody L.C."/>
            <person name="Mullikin J.C."/>
        </authorList>
    </citation>
    <scope>NUCLEOTIDE SEQUENCE [LARGE SCALE GENOMIC DNA]</scope>
</reference>
<evidence type="ECO:0000256" key="1">
    <source>
        <dbReference type="ARBA" id="ARBA00022468"/>
    </source>
</evidence>
<accession>A0A452RN72</accession>
<dbReference type="Pfam" id="PF00566">
    <property type="entry name" value="RabGAP-TBC"/>
    <property type="match status" value="1"/>
</dbReference>
<keyword evidence="4" id="KW-1185">Reference proteome</keyword>
<dbReference type="SUPFAM" id="SSF47923">
    <property type="entry name" value="Ypt/Rab-GAP domain of gyp1p"/>
    <property type="match status" value="1"/>
</dbReference>